<dbReference type="SUPFAM" id="SSF50182">
    <property type="entry name" value="Sm-like ribonucleoproteins"/>
    <property type="match status" value="1"/>
</dbReference>
<dbReference type="PANTHER" id="PTHR30566">
    <property type="entry name" value="YNAI-RELATED MECHANOSENSITIVE ION CHANNEL"/>
    <property type="match status" value="1"/>
</dbReference>
<feature type="transmembrane region" description="Helical" evidence="5">
    <location>
        <begin position="278"/>
        <end position="299"/>
    </location>
</feature>
<dbReference type="PANTHER" id="PTHR30566:SF25">
    <property type="entry name" value="INNER MEMBRANE PROTEIN"/>
    <property type="match status" value="1"/>
</dbReference>
<evidence type="ECO:0000256" key="2">
    <source>
        <dbReference type="ARBA" id="ARBA00022692"/>
    </source>
</evidence>
<proteinExistence type="predicted"/>
<dbReference type="GO" id="GO:0008381">
    <property type="term" value="F:mechanosensitive monoatomic ion channel activity"/>
    <property type="evidence" value="ECO:0007669"/>
    <property type="project" value="UniProtKB-ARBA"/>
</dbReference>
<evidence type="ECO:0000313" key="7">
    <source>
        <dbReference type="EMBL" id="MCP1169076.1"/>
    </source>
</evidence>
<evidence type="ECO:0000313" key="8">
    <source>
        <dbReference type="Proteomes" id="UP001139477"/>
    </source>
</evidence>
<dbReference type="InterPro" id="IPR010920">
    <property type="entry name" value="LSM_dom_sf"/>
</dbReference>
<dbReference type="InterPro" id="IPR023408">
    <property type="entry name" value="MscS_beta-dom_sf"/>
</dbReference>
<organism evidence="7 8">
    <name type="scientific">Limimaricola litoreus</name>
    <dbReference type="NCBI Taxonomy" id="2955316"/>
    <lineage>
        <taxon>Bacteria</taxon>
        <taxon>Pseudomonadati</taxon>
        <taxon>Pseudomonadota</taxon>
        <taxon>Alphaproteobacteria</taxon>
        <taxon>Rhodobacterales</taxon>
        <taxon>Paracoccaceae</taxon>
        <taxon>Limimaricola</taxon>
    </lineage>
</organism>
<comment type="caution">
    <text evidence="7">The sequence shown here is derived from an EMBL/GenBank/DDBJ whole genome shotgun (WGS) entry which is preliminary data.</text>
</comment>
<gene>
    <name evidence="7" type="ORF">NHG85_11175</name>
</gene>
<name>A0A9X2FPL8_9RHOB</name>
<evidence type="ECO:0000259" key="6">
    <source>
        <dbReference type="Pfam" id="PF00924"/>
    </source>
</evidence>
<feature type="transmembrane region" description="Helical" evidence="5">
    <location>
        <begin position="331"/>
        <end position="350"/>
    </location>
</feature>
<dbReference type="Gene3D" id="2.30.30.60">
    <property type="match status" value="1"/>
</dbReference>
<dbReference type="EMBL" id="JAMYXC010000168">
    <property type="protein sequence ID" value="MCP1169076.1"/>
    <property type="molecule type" value="Genomic_DNA"/>
</dbReference>
<sequence>MFDRPIWRWIAAALIWFSLSSGLAAQESTAFFEVESLNEGLGPPPETLDRATPQSSMEALLELKASGARETMAHLLDLSDIPPEEQPEQGPRLAADLVEVLDRKAVINWSELLERPDALETRGSSDNPVAGQVQRSILIDLVDLPGRPVAIRLNRLKPADGEPVWVFSRQTVANIPQMHALYGPTWIEEELPESWRQEVAWGLMWWELAGLPIMLALAGLAGWLVGRVQAMVANHVSSRALTDILQATRMPIILAVMTVAVMLFTDAVFIFSGRIDTVLTPLIAVGFTAAAVIFVLNGVDAVLNRIVPFDDDQLFDASMENRRNLATRLAAGRRILIVLITLIGGGIVLAESNLTGALGVSILASAGALTLLLGFAARHILGNILSSLQIAMNRSAKIGDTVLFRDYWCNVERINFTYVQLRSWTGARLVVPVSEFTSEPFENWTMREPSIIRKVEIRLAHDADVATLRDAFYEFVDSGEIDGLGERDSHMVLTTGHDVFGKTVTFCVACADANGSWTTSCAMREKLLERMAEIEGEGRTMFPQATPAEGA</sequence>
<dbReference type="Gene3D" id="1.10.287.1260">
    <property type="match status" value="1"/>
</dbReference>
<evidence type="ECO:0000256" key="1">
    <source>
        <dbReference type="ARBA" id="ARBA00004370"/>
    </source>
</evidence>
<dbReference type="AlphaFoldDB" id="A0A9X2FPL8"/>
<evidence type="ECO:0000256" key="5">
    <source>
        <dbReference type="SAM" id="Phobius"/>
    </source>
</evidence>
<dbReference type="GO" id="GO:0016020">
    <property type="term" value="C:membrane"/>
    <property type="evidence" value="ECO:0007669"/>
    <property type="project" value="UniProtKB-SubCell"/>
</dbReference>
<keyword evidence="2 5" id="KW-0812">Transmembrane</keyword>
<protein>
    <submittedName>
        <fullName evidence="7">Mechanosensitive ion channel family protein</fullName>
    </submittedName>
</protein>
<keyword evidence="8" id="KW-1185">Reference proteome</keyword>
<dbReference type="Proteomes" id="UP001139477">
    <property type="component" value="Unassembled WGS sequence"/>
</dbReference>
<feature type="transmembrane region" description="Helical" evidence="5">
    <location>
        <begin position="356"/>
        <end position="377"/>
    </location>
</feature>
<feature type="transmembrane region" description="Helical" evidence="5">
    <location>
        <begin position="203"/>
        <end position="226"/>
    </location>
</feature>
<reference evidence="7" key="1">
    <citation type="submission" date="2022-06" db="EMBL/GenBank/DDBJ databases">
        <title>Limimaricola sediminis sp. nov., isolated from an intertidal sediment.</title>
        <authorList>
            <person name="Shao X."/>
        </authorList>
    </citation>
    <scope>NUCLEOTIDE SEQUENCE</scope>
    <source>
        <strain evidence="7">ASW11-118</strain>
    </source>
</reference>
<accession>A0A9X2FPL8</accession>
<dbReference type="RefSeq" id="WP_253332400.1">
    <property type="nucleotide sequence ID" value="NZ_JAMYXC010000168.1"/>
</dbReference>
<keyword evidence="4 5" id="KW-0472">Membrane</keyword>
<dbReference type="Pfam" id="PF00924">
    <property type="entry name" value="MS_channel_2nd"/>
    <property type="match status" value="1"/>
</dbReference>
<feature type="transmembrane region" description="Helical" evidence="5">
    <location>
        <begin position="247"/>
        <end position="272"/>
    </location>
</feature>
<evidence type="ECO:0000256" key="3">
    <source>
        <dbReference type="ARBA" id="ARBA00022989"/>
    </source>
</evidence>
<dbReference type="InterPro" id="IPR006685">
    <property type="entry name" value="MscS_channel_2nd"/>
</dbReference>
<keyword evidence="3 5" id="KW-1133">Transmembrane helix</keyword>
<feature type="domain" description="Mechanosensitive ion channel MscS" evidence="6">
    <location>
        <begin position="380"/>
        <end position="445"/>
    </location>
</feature>
<evidence type="ECO:0000256" key="4">
    <source>
        <dbReference type="ARBA" id="ARBA00023136"/>
    </source>
</evidence>
<comment type="subcellular location">
    <subcellularLocation>
        <location evidence="1">Membrane</location>
    </subcellularLocation>
</comment>